<dbReference type="EMBL" id="CADEAL010004306">
    <property type="protein sequence ID" value="CAB1456657.1"/>
    <property type="molecule type" value="Genomic_DNA"/>
</dbReference>
<name>A0A9N7VWU1_PLEPL</name>
<reference evidence="1" key="1">
    <citation type="submission" date="2020-03" db="EMBL/GenBank/DDBJ databases">
        <authorList>
            <person name="Weist P."/>
        </authorList>
    </citation>
    <scope>NUCLEOTIDE SEQUENCE</scope>
</reference>
<evidence type="ECO:0000313" key="1">
    <source>
        <dbReference type="EMBL" id="CAB1456657.1"/>
    </source>
</evidence>
<dbReference type="Proteomes" id="UP001153269">
    <property type="component" value="Unassembled WGS sequence"/>
</dbReference>
<accession>A0A9N7VWU1</accession>
<protein>
    <submittedName>
        <fullName evidence="1">Uncharacterized protein</fullName>
    </submittedName>
</protein>
<sequence>MGAGAAPPVLPRAPLKASVSRLKTEMTSPGIRLTAKRGRTPSPCIIKLCAYVFQASTVWFHRTRPYRQAWLSSIVTADVLYNGDHIPGDLPYSRMRAPPPVPRSLIGRAECHALLGPINPGDQISDT</sequence>
<keyword evidence="2" id="KW-1185">Reference proteome</keyword>
<gene>
    <name evidence="1" type="ORF">PLEPLA_LOCUS44449</name>
</gene>
<evidence type="ECO:0000313" key="2">
    <source>
        <dbReference type="Proteomes" id="UP001153269"/>
    </source>
</evidence>
<organism evidence="1 2">
    <name type="scientific">Pleuronectes platessa</name>
    <name type="common">European plaice</name>
    <dbReference type="NCBI Taxonomy" id="8262"/>
    <lineage>
        <taxon>Eukaryota</taxon>
        <taxon>Metazoa</taxon>
        <taxon>Chordata</taxon>
        <taxon>Craniata</taxon>
        <taxon>Vertebrata</taxon>
        <taxon>Euteleostomi</taxon>
        <taxon>Actinopterygii</taxon>
        <taxon>Neopterygii</taxon>
        <taxon>Teleostei</taxon>
        <taxon>Neoteleostei</taxon>
        <taxon>Acanthomorphata</taxon>
        <taxon>Carangaria</taxon>
        <taxon>Pleuronectiformes</taxon>
        <taxon>Pleuronectoidei</taxon>
        <taxon>Pleuronectidae</taxon>
        <taxon>Pleuronectes</taxon>
    </lineage>
</organism>
<proteinExistence type="predicted"/>
<comment type="caution">
    <text evidence="1">The sequence shown here is derived from an EMBL/GenBank/DDBJ whole genome shotgun (WGS) entry which is preliminary data.</text>
</comment>
<dbReference type="AlphaFoldDB" id="A0A9N7VWU1"/>